<dbReference type="AlphaFoldDB" id="C1E2D0"/>
<dbReference type="GO" id="GO:0016887">
    <property type="term" value="F:ATP hydrolysis activity"/>
    <property type="evidence" value="ECO:0007669"/>
    <property type="project" value="TreeGrafter"/>
</dbReference>
<dbReference type="GO" id="GO:0008017">
    <property type="term" value="F:microtubule binding"/>
    <property type="evidence" value="ECO:0007669"/>
    <property type="project" value="InterPro"/>
</dbReference>
<dbReference type="PROSITE" id="PS50067">
    <property type="entry name" value="KINESIN_MOTOR_2"/>
    <property type="match status" value="1"/>
</dbReference>
<dbReference type="InParanoid" id="C1E2D0"/>
<dbReference type="GO" id="GO:0007018">
    <property type="term" value="P:microtubule-based movement"/>
    <property type="evidence" value="ECO:0007669"/>
    <property type="project" value="InterPro"/>
</dbReference>
<dbReference type="OMA" id="FYEDAQQ"/>
<dbReference type="GeneID" id="8242251"/>
<dbReference type="InterPro" id="IPR019821">
    <property type="entry name" value="Kinesin_motor_CS"/>
</dbReference>
<dbReference type="PROSITE" id="PS00411">
    <property type="entry name" value="KINESIN_MOTOR_1"/>
    <property type="match status" value="1"/>
</dbReference>
<dbReference type="GO" id="GO:0005874">
    <property type="term" value="C:microtubule"/>
    <property type="evidence" value="ECO:0007669"/>
    <property type="project" value="UniProtKB-KW"/>
</dbReference>
<evidence type="ECO:0000256" key="5">
    <source>
        <dbReference type="RuleBase" id="RU000394"/>
    </source>
</evidence>
<feature type="binding site" evidence="4">
    <location>
        <begin position="42"/>
        <end position="49"/>
    </location>
    <ligand>
        <name>ATP</name>
        <dbReference type="ChEBI" id="CHEBI:30616"/>
    </ligand>
</feature>
<comment type="similarity">
    <text evidence="4 5">Belongs to the TRAFAC class myosin-kinesin ATPase superfamily. Kinesin family.</text>
</comment>
<dbReference type="PANTHER" id="PTHR24115">
    <property type="entry name" value="KINESIN-RELATED"/>
    <property type="match status" value="1"/>
</dbReference>
<dbReference type="GO" id="GO:0005524">
    <property type="term" value="F:ATP binding"/>
    <property type="evidence" value="ECO:0007669"/>
    <property type="project" value="UniProtKB-UniRule"/>
</dbReference>
<dbReference type="Proteomes" id="UP000002009">
    <property type="component" value="Chromosome 3"/>
</dbReference>
<keyword evidence="5" id="KW-0493">Microtubule</keyword>
<evidence type="ECO:0000256" key="2">
    <source>
        <dbReference type="ARBA" id="ARBA00022840"/>
    </source>
</evidence>
<evidence type="ECO:0000313" key="8">
    <source>
        <dbReference type="Proteomes" id="UP000002009"/>
    </source>
</evidence>
<dbReference type="EMBL" id="CP001324">
    <property type="protein sequence ID" value="ACO61896.1"/>
    <property type="molecule type" value="Genomic_DNA"/>
</dbReference>
<keyword evidence="3 4" id="KW-0505">Motor protein</keyword>
<accession>C1E2D0</accession>
<keyword evidence="8" id="KW-1185">Reference proteome</keyword>
<dbReference type="OrthoDB" id="3176171at2759"/>
<dbReference type="eggNOG" id="KOG0240">
    <property type="taxonomic scope" value="Eukaryota"/>
</dbReference>
<dbReference type="PANTHER" id="PTHR24115:SF996">
    <property type="entry name" value="PUTATIVE-RELATED"/>
    <property type="match status" value="1"/>
</dbReference>
<evidence type="ECO:0000256" key="1">
    <source>
        <dbReference type="ARBA" id="ARBA00022741"/>
    </source>
</evidence>
<keyword evidence="2 4" id="KW-0067">ATP-binding</keyword>
<sequence length="305" mass="33170">KEYTFDGVFDQESNQKEVYEDVGKPVLKDVLQGYNGSILAYGQTGAGKTHSLLNSGMGVDGKPDPKQAGLLPRLVAALFVHVGADVKHVYTVEASMLQIYNEQVDCLLGDDREKAQGLQVTGKSEVKGLVWHKCKTPNELLQCFQKGRMNLVYAETKMNKSSSRSHAVFQIKVSKRPRALDKTGTKGGKVEMKATFGKLTVVDLAGSERIKKSGVTGTQLKEATNINSSLLSFGNIVQALAEKKKFIPYRDSKLTRILEDSVGGNCKTSLLVCCSPSAESSDETVSTLEFASRAARIEITATINE</sequence>
<dbReference type="Gene3D" id="3.40.850.10">
    <property type="entry name" value="Kinesin motor domain"/>
    <property type="match status" value="1"/>
</dbReference>
<dbReference type="InterPro" id="IPR001752">
    <property type="entry name" value="Kinesin_motor_dom"/>
</dbReference>
<feature type="non-terminal residue" evidence="7">
    <location>
        <position position="1"/>
    </location>
</feature>
<dbReference type="InterPro" id="IPR027640">
    <property type="entry name" value="Kinesin-like_fam"/>
</dbReference>
<name>C1E2D0_MICCC</name>
<dbReference type="Pfam" id="PF00225">
    <property type="entry name" value="Kinesin"/>
    <property type="match status" value="1"/>
</dbReference>
<reference evidence="7 8" key="1">
    <citation type="journal article" date="2009" name="Science">
        <title>Green evolution and dynamic adaptations revealed by genomes of the marine picoeukaryotes Micromonas.</title>
        <authorList>
            <person name="Worden A.Z."/>
            <person name="Lee J.H."/>
            <person name="Mock T."/>
            <person name="Rouze P."/>
            <person name="Simmons M.P."/>
            <person name="Aerts A.L."/>
            <person name="Allen A.E."/>
            <person name="Cuvelier M.L."/>
            <person name="Derelle E."/>
            <person name="Everett M.V."/>
            <person name="Foulon E."/>
            <person name="Grimwood J."/>
            <person name="Gundlach H."/>
            <person name="Henrissat B."/>
            <person name="Napoli C."/>
            <person name="McDonald S.M."/>
            <person name="Parker M.S."/>
            <person name="Rombauts S."/>
            <person name="Salamov A."/>
            <person name="Von Dassow P."/>
            <person name="Badger J.H."/>
            <person name="Coutinho P.M."/>
            <person name="Demir E."/>
            <person name="Dubchak I."/>
            <person name="Gentemann C."/>
            <person name="Eikrem W."/>
            <person name="Gready J.E."/>
            <person name="John U."/>
            <person name="Lanier W."/>
            <person name="Lindquist E.A."/>
            <person name="Lucas S."/>
            <person name="Mayer K.F."/>
            <person name="Moreau H."/>
            <person name="Not F."/>
            <person name="Otillar R."/>
            <person name="Panaud O."/>
            <person name="Pangilinan J."/>
            <person name="Paulsen I."/>
            <person name="Piegu B."/>
            <person name="Poliakov A."/>
            <person name="Robbens S."/>
            <person name="Schmutz J."/>
            <person name="Toulza E."/>
            <person name="Wyss T."/>
            <person name="Zelensky A."/>
            <person name="Zhou K."/>
            <person name="Armbrust E.V."/>
            <person name="Bhattacharya D."/>
            <person name="Goodenough U.W."/>
            <person name="Van de Peer Y."/>
            <person name="Grigoriev I.V."/>
        </authorList>
    </citation>
    <scope>NUCLEOTIDE SEQUENCE [LARGE SCALE GENOMIC DNA]</scope>
    <source>
        <strain evidence="8">RCC299 / NOUM17</strain>
    </source>
</reference>
<dbReference type="RefSeq" id="XP_002500638.1">
    <property type="nucleotide sequence ID" value="XM_002500592.1"/>
</dbReference>
<evidence type="ECO:0000256" key="3">
    <source>
        <dbReference type="ARBA" id="ARBA00023175"/>
    </source>
</evidence>
<dbReference type="SMART" id="SM00129">
    <property type="entry name" value="KISc"/>
    <property type="match status" value="1"/>
</dbReference>
<evidence type="ECO:0000256" key="4">
    <source>
        <dbReference type="PROSITE-ProRule" id="PRU00283"/>
    </source>
</evidence>
<dbReference type="GO" id="GO:0005871">
    <property type="term" value="C:kinesin complex"/>
    <property type="evidence" value="ECO:0007669"/>
    <property type="project" value="TreeGrafter"/>
</dbReference>
<keyword evidence="1 4" id="KW-0547">Nucleotide-binding</keyword>
<feature type="domain" description="Kinesin motor" evidence="6">
    <location>
        <begin position="1"/>
        <end position="297"/>
    </location>
</feature>
<dbReference type="SUPFAM" id="SSF52540">
    <property type="entry name" value="P-loop containing nucleoside triphosphate hydrolases"/>
    <property type="match status" value="1"/>
</dbReference>
<dbReference type="InterPro" id="IPR036961">
    <property type="entry name" value="Kinesin_motor_dom_sf"/>
</dbReference>
<dbReference type="GO" id="GO:0003777">
    <property type="term" value="F:microtubule motor activity"/>
    <property type="evidence" value="ECO:0007669"/>
    <property type="project" value="InterPro"/>
</dbReference>
<evidence type="ECO:0000259" key="6">
    <source>
        <dbReference type="PROSITE" id="PS50067"/>
    </source>
</evidence>
<protein>
    <recommendedName>
        <fullName evidence="5">Kinesin-like protein</fullName>
    </recommendedName>
</protein>
<dbReference type="PRINTS" id="PR00380">
    <property type="entry name" value="KINESINHEAVY"/>
</dbReference>
<dbReference type="InterPro" id="IPR027417">
    <property type="entry name" value="P-loop_NTPase"/>
</dbReference>
<dbReference type="KEGG" id="mis:MICPUN_67788"/>
<organism evidence="7 8">
    <name type="scientific">Micromonas commoda (strain RCC299 / NOUM17 / CCMP2709)</name>
    <name type="common">Picoplanktonic green alga</name>
    <dbReference type="NCBI Taxonomy" id="296587"/>
    <lineage>
        <taxon>Eukaryota</taxon>
        <taxon>Viridiplantae</taxon>
        <taxon>Chlorophyta</taxon>
        <taxon>Mamiellophyceae</taxon>
        <taxon>Mamiellales</taxon>
        <taxon>Mamiellaceae</taxon>
        <taxon>Micromonas</taxon>
    </lineage>
</organism>
<dbReference type="CDD" id="cd00106">
    <property type="entry name" value="KISc"/>
    <property type="match status" value="1"/>
</dbReference>
<gene>
    <name evidence="7" type="ORF">MICPUN_67788</name>
</gene>
<dbReference type="STRING" id="296587.C1E2D0"/>
<evidence type="ECO:0000313" key="7">
    <source>
        <dbReference type="EMBL" id="ACO61896.1"/>
    </source>
</evidence>
<proteinExistence type="inferred from homology"/>
<feature type="non-terminal residue" evidence="7">
    <location>
        <position position="305"/>
    </location>
</feature>